<feature type="domain" description="C2H2-type" evidence="10">
    <location>
        <begin position="555"/>
        <end position="582"/>
    </location>
</feature>
<evidence type="ECO:0000256" key="1">
    <source>
        <dbReference type="ARBA" id="ARBA00004123"/>
    </source>
</evidence>
<proteinExistence type="inferred from homology"/>
<feature type="compositionally biased region" description="Basic and acidic residues" evidence="9">
    <location>
        <begin position="280"/>
        <end position="291"/>
    </location>
</feature>
<feature type="domain" description="C2H2-type" evidence="10">
    <location>
        <begin position="527"/>
        <end position="554"/>
    </location>
</feature>
<reference evidence="11" key="2">
    <citation type="submission" date="2025-08" db="UniProtKB">
        <authorList>
            <consortium name="Ensembl"/>
        </authorList>
    </citation>
    <scope>IDENTIFICATION</scope>
</reference>
<evidence type="ECO:0000256" key="6">
    <source>
        <dbReference type="ARBA" id="ARBA00022833"/>
    </source>
</evidence>
<keyword evidence="12" id="KW-1185">Reference proteome</keyword>
<feature type="region of interest" description="Disordered" evidence="9">
    <location>
        <begin position="361"/>
        <end position="397"/>
    </location>
</feature>
<evidence type="ECO:0000256" key="3">
    <source>
        <dbReference type="ARBA" id="ARBA00022723"/>
    </source>
</evidence>
<feature type="domain" description="C2H2-type" evidence="10">
    <location>
        <begin position="499"/>
        <end position="526"/>
    </location>
</feature>
<organism evidence="11 12">
    <name type="scientific">Erpetoichthys calabaricus</name>
    <name type="common">Rope fish</name>
    <name type="synonym">Calamoichthys calabaricus</name>
    <dbReference type="NCBI Taxonomy" id="27687"/>
    <lineage>
        <taxon>Eukaryota</taxon>
        <taxon>Metazoa</taxon>
        <taxon>Chordata</taxon>
        <taxon>Craniata</taxon>
        <taxon>Vertebrata</taxon>
        <taxon>Euteleostomi</taxon>
        <taxon>Actinopterygii</taxon>
        <taxon>Polypteriformes</taxon>
        <taxon>Polypteridae</taxon>
        <taxon>Erpetoichthys</taxon>
    </lineage>
</organism>
<evidence type="ECO:0000256" key="4">
    <source>
        <dbReference type="ARBA" id="ARBA00022737"/>
    </source>
</evidence>
<dbReference type="GO" id="GO:0008270">
    <property type="term" value="F:zinc ion binding"/>
    <property type="evidence" value="ECO:0007669"/>
    <property type="project" value="UniProtKB-KW"/>
</dbReference>
<feature type="domain" description="C2H2-type" evidence="10">
    <location>
        <begin position="639"/>
        <end position="666"/>
    </location>
</feature>
<evidence type="ECO:0000259" key="10">
    <source>
        <dbReference type="PROSITE" id="PS50157"/>
    </source>
</evidence>
<evidence type="ECO:0000313" key="12">
    <source>
        <dbReference type="Proteomes" id="UP000694620"/>
    </source>
</evidence>
<feature type="domain" description="C2H2-type" evidence="10">
    <location>
        <begin position="583"/>
        <end position="610"/>
    </location>
</feature>
<feature type="region of interest" description="Disordered" evidence="9">
    <location>
        <begin position="268"/>
        <end position="293"/>
    </location>
</feature>
<dbReference type="PROSITE" id="PS50157">
    <property type="entry name" value="ZINC_FINGER_C2H2_2"/>
    <property type="match status" value="8"/>
</dbReference>
<keyword evidence="7" id="KW-0539">Nucleus</keyword>
<dbReference type="Ensembl" id="ENSECRT00000014762.1">
    <property type="protein sequence ID" value="ENSECRP00000014506.1"/>
    <property type="gene ID" value="ENSECRG00000009679.1"/>
</dbReference>
<dbReference type="Pfam" id="PF00096">
    <property type="entry name" value="zf-C2H2"/>
    <property type="match status" value="6"/>
</dbReference>
<dbReference type="InterPro" id="IPR013087">
    <property type="entry name" value="Znf_C2H2_type"/>
</dbReference>
<dbReference type="FunFam" id="3.30.160.60:FF:000358">
    <property type="entry name" value="zinc finger protein 24"/>
    <property type="match status" value="1"/>
</dbReference>
<dbReference type="SMART" id="SM00355">
    <property type="entry name" value="ZnF_C2H2"/>
    <property type="match status" value="8"/>
</dbReference>
<dbReference type="PROSITE" id="PS00028">
    <property type="entry name" value="ZINC_FINGER_C2H2_1"/>
    <property type="match status" value="8"/>
</dbReference>
<feature type="domain" description="C2H2-type" evidence="10">
    <location>
        <begin position="471"/>
        <end position="498"/>
    </location>
</feature>
<dbReference type="InterPro" id="IPR050758">
    <property type="entry name" value="Znf_C2H2-type"/>
</dbReference>
<reference evidence="11" key="1">
    <citation type="submission" date="2021-06" db="EMBL/GenBank/DDBJ databases">
        <authorList>
            <consortium name="Wellcome Sanger Institute Data Sharing"/>
        </authorList>
    </citation>
    <scope>NUCLEOTIDE SEQUENCE [LARGE SCALE GENOMIC DNA]</scope>
</reference>
<dbReference type="InterPro" id="IPR036236">
    <property type="entry name" value="Znf_C2H2_sf"/>
</dbReference>
<dbReference type="FunFam" id="3.30.160.60:FF:002254">
    <property type="entry name" value="Zinc finger protein 540"/>
    <property type="match status" value="1"/>
</dbReference>
<dbReference type="Gene3D" id="3.30.160.60">
    <property type="entry name" value="Classic Zinc Finger"/>
    <property type="match status" value="8"/>
</dbReference>
<evidence type="ECO:0000256" key="5">
    <source>
        <dbReference type="ARBA" id="ARBA00022771"/>
    </source>
</evidence>
<dbReference type="FunFam" id="3.30.160.60:FF:000688">
    <property type="entry name" value="zinc finger protein 197 isoform X1"/>
    <property type="match status" value="1"/>
</dbReference>
<dbReference type="FunFam" id="3.30.160.60:FF:002343">
    <property type="entry name" value="Zinc finger protein 33A"/>
    <property type="match status" value="1"/>
</dbReference>
<reference evidence="11" key="3">
    <citation type="submission" date="2025-09" db="UniProtKB">
        <authorList>
            <consortium name="Ensembl"/>
        </authorList>
    </citation>
    <scope>IDENTIFICATION</scope>
</reference>
<feature type="domain" description="C2H2-type" evidence="10">
    <location>
        <begin position="611"/>
        <end position="638"/>
    </location>
</feature>
<feature type="compositionally biased region" description="Basic and acidic residues" evidence="9">
    <location>
        <begin position="363"/>
        <end position="374"/>
    </location>
</feature>
<evidence type="ECO:0000256" key="2">
    <source>
        <dbReference type="ARBA" id="ARBA00006991"/>
    </source>
</evidence>
<evidence type="ECO:0000256" key="9">
    <source>
        <dbReference type="SAM" id="MobiDB-lite"/>
    </source>
</evidence>
<name>A0A8C4SCY1_ERPCA</name>
<dbReference type="GeneTree" id="ENSGT00940000154411"/>
<evidence type="ECO:0000313" key="11">
    <source>
        <dbReference type="Ensembl" id="ENSECRP00000014506.1"/>
    </source>
</evidence>
<dbReference type="FunFam" id="3.30.160.60:FF:001530">
    <property type="entry name" value="Zinc finger protein 268"/>
    <property type="match status" value="1"/>
</dbReference>
<feature type="domain" description="C2H2-type" evidence="10">
    <location>
        <begin position="667"/>
        <end position="694"/>
    </location>
</feature>
<evidence type="ECO:0000256" key="8">
    <source>
        <dbReference type="PROSITE-ProRule" id="PRU00042"/>
    </source>
</evidence>
<comment type="similarity">
    <text evidence="2">Belongs to the krueppel C2H2-type zinc-finger protein family.</text>
</comment>
<feature type="compositionally biased region" description="Polar residues" evidence="9">
    <location>
        <begin position="268"/>
        <end position="279"/>
    </location>
</feature>
<keyword evidence="3" id="KW-0479">Metal-binding</keyword>
<dbReference type="AlphaFoldDB" id="A0A8C4SCY1"/>
<keyword evidence="5 8" id="KW-0863">Zinc-finger</keyword>
<dbReference type="GO" id="GO:0005634">
    <property type="term" value="C:nucleus"/>
    <property type="evidence" value="ECO:0007669"/>
    <property type="project" value="UniProtKB-SubCell"/>
</dbReference>
<dbReference type="FunFam" id="3.30.160.60:FF:000002">
    <property type="entry name" value="Zinc finger protein 1 homolog"/>
    <property type="match status" value="1"/>
</dbReference>
<protein>
    <submittedName>
        <fullName evidence="11">Zinc finger protein 2 homolog</fullName>
    </submittedName>
</protein>
<comment type="subcellular location">
    <subcellularLocation>
        <location evidence="1">Nucleus</location>
    </subcellularLocation>
</comment>
<accession>A0A8C4SCY1</accession>
<dbReference type="Proteomes" id="UP000694620">
    <property type="component" value="Chromosome 12"/>
</dbReference>
<dbReference type="PANTHER" id="PTHR23234">
    <property type="entry name" value="ZNF44 PROTEIN"/>
    <property type="match status" value="1"/>
</dbReference>
<feature type="compositionally biased region" description="Polar residues" evidence="9">
    <location>
        <begin position="384"/>
        <end position="396"/>
    </location>
</feature>
<sequence length="695" mass="79325">MDMDDSYSSLRLQIVASIKRIAKSYSQDVQRQIAQLQRGEVPTYLLKSNSQDWKVLKNEDRFDYCVTVITEKAITEAAELIMYEYEGLVEKLFATFNCKVFEDMPETDHLNLQQEKNRSDLQPVWESVCCKEDTLRRESSSDQLVSGKPEAGEEHLSVEHRAPDMTHDVANETYDCKRKPEVHDSFGTHRNRYLTRSACVISRVSKIRKEIHPGLRSRVAGYQGSTEASLHLEVGLSHVGSANIFSLENEEGSPKYVSNNMEQPDTFSDCNSERGSMNTEGKESIRVKEEASEVNLDSDTKGKVFVVKCVEENIFSMNAAQHSSSLPTAEEHHLCNGGHEETERTDKKHIKTECLKELQQAHASDEMHINEKSTETPTKLDGAQNRNQKAGNSNAGTALGKPVIQMINLKLTQTENNTYRSTEFGKTGYVNVCEDVHPGENVHQYPISKKPFIHPAVLNEHQKKHPAKKPHQCNECGKSFQQAAHLKIHKSIHTGEKPFQCNECGKAFSLALYLKRHERIHMGKTFHQCTECGKSFCYAENLIRHKKLHSGEKPYHCAECGKAFSQAWNLKAHKMIHTGEKLYKCTQCEKAFYHNTELRRHQRCHTGEKPFQCNECGKAFSRLSTLKAHRRIHTGEKPYECAECGKTFTWFISFKKHKNIHAEEKKYQCSECGVTFSYSISLMKHKRTHTGKKVH</sequence>
<keyword evidence="4" id="KW-0677">Repeat</keyword>
<dbReference type="FunFam" id="3.30.160.60:FF:001857">
    <property type="entry name" value="Uncharacterized protein"/>
    <property type="match status" value="1"/>
</dbReference>
<evidence type="ECO:0000256" key="7">
    <source>
        <dbReference type="ARBA" id="ARBA00023242"/>
    </source>
</evidence>
<dbReference type="PANTHER" id="PTHR23234:SF8">
    <property type="entry name" value="C2H2-TYPE DOMAIN-CONTAINING PROTEIN"/>
    <property type="match status" value="1"/>
</dbReference>
<keyword evidence="6" id="KW-0862">Zinc</keyword>
<dbReference type="SUPFAM" id="SSF57667">
    <property type="entry name" value="beta-beta-alpha zinc fingers"/>
    <property type="match status" value="5"/>
</dbReference>